<feature type="transmembrane region" description="Helical" evidence="2">
    <location>
        <begin position="27"/>
        <end position="47"/>
    </location>
</feature>
<keyword evidence="2" id="KW-1133">Transmembrane helix</keyword>
<keyword evidence="2" id="KW-0812">Transmembrane</keyword>
<evidence type="ECO:0000256" key="2">
    <source>
        <dbReference type="SAM" id="Phobius"/>
    </source>
</evidence>
<proteinExistence type="predicted"/>
<name>A0A1I4YNT0_9GAMM</name>
<evidence type="ECO:0000256" key="1">
    <source>
        <dbReference type="SAM" id="MobiDB-lite"/>
    </source>
</evidence>
<dbReference type="RefSeq" id="WP_092517255.1">
    <property type="nucleotide sequence ID" value="NZ_CAWRAH010000061.1"/>
</dbReference>
<dbReference type="Proteomes" id="UP000199011">
    <property type="component" value="Unassembled WGS sequence"/>
</dbReference>
<feature type="transmembrane region" description="Helical" evidence="2">
    <location>
        <begin position="78"/>
        <end position="101"/>
    </location>
</feature>
<accession>A0A1I4YNT0</accession>
<dbReference type="EMBL" id="FOVO01000002">
    <property type="protein sequence ID" value="SFN39671.1"/>
    <property type="molecule type" value="Genomic_DNA"/>
</dbReference>
<sequence length="187" mass="20620">MHWLPLILICLLVYIESVLFVRIASEVGVLLTLLLVILTSCLGVSLVRNQGIKNFMSMQQKIAAGESPAEEAVKSVSLVIAGFLLILPGFFTDFLGLLLLLSPVQKRLTAKLLPHIKLYRPNTFYSSGKHGSDKHSPGNHADSYGQNGQTFEGEYERRQDGSSYTLDDQKSGEQKNHGGHGSEHNKK</sequence>
<organism evidence="3 4">
    <name type="scientific">Xenorhabdus japonica</name>
    <dbReference type="NCBI Taxonomy" id="53341"/>
    <lineage>
        <taxon>Bacteria</taxon>
        <taxon>Pseudomonadati</taxon>
        <taxon>Pseudomonadota</taxon>
        <taxon>Gammaproteobacteria</taxon>
        <taxon>Enterobacterales</taxon>
        <taxon>Morganellaceae</taxon>
        <taxon>Xenorhabdus</taxon>
    </lineage>
</organism>
<reference evidence="4" key="1">
    <citation type="submission" date="2016-10" db="EMBL/GenBank/DDBJ databases">
        <authorList>
            <person name="Varghese N."/>
            <person name="Submissions S."/>
        </authorList>
    </citation>
    <scope>NUCLEOTIDE SEQUENCE [LARGE SCALE GENOMIC DNA]</scope>
    <source>
        <strain evidence="4">DSM 16522</strain>
    </source>
</reference>
<dbReference type="GO" id="GO:0016020">
    <property type="term" value="C:membrane"/>
    <property type="evidence" value="ECO:0007669"/>
    <property type="project" value="InterPro"/>
</dbReference>
<dbReference type="OrthoDB" id="9792788at2"/>
<gene>
    <name evidence="3" type="ORF">SAMN05421579_102161</name>
</gene>
<dbReference type="STRING" id="53341.SAMN05421579_102161"/>
<dbReference type="InterPro" id="IPR007313">
    <property type="entry name" value="FxsA"/>
</dbReference>
<dbReference type="NCBIfam" id="NF008528">
    <property type="entry name" value="PRK11463.1-2"/>
    <property type="match status" value="1"/>
</dbReference>
<feature type="region of interest" description="Disordered" evidence="1">
    <location>
        <begin position="127"/>
        <end position="187"/>
    </location>
</feature>
<keyword evidence="2" id="KW-0472">Membrane</keyword>
<feature type="compositionally biased region" description="Basic and acidic residues" evidence="1">
    <location>
        <begin position="167"/>
        <end position="187"/>
    </location>
</feature>
<keyword evidence="4" id="KW-1185">Reference proteome</keyword>
<dbReference type="PANTHER" id="PTHR35335:SF1">
    <property type="entry name" value="UPF0716 PROTEIN FXSA"/>
    <property type="match status" value="1"/>
</dbReference>
<dbReference type="AlphaFoldDB" id="A0A1I4YNT0"/>
<evidence type="ECO:0000313" key="4">
    <source>
        <dbReference type="Proteomes" id="UP000199011"/>
    </source>
</evidence>
<evidence type="ECO:0000313" key="3">
    <source>
        <dbReference type="EMBL" id="SFN39671.1"/>
    </source>
</evidence>
<protein>
    <submittedName>
        <fullName evidence="3">UPF0716 protein FxsA</fullName>
    </submittedName>
</protein>
<dbReference type="Pfam" id="PF04186">
    <property type="entry name" value="FxsA"/>
    <property type="match status" value="1"/>
</dbReference>
<dbReference type="PANTHER" id="PTHR35335">
    <property type="entry name" value="UPF0716 PROTEIN FXSA"/>
    <property type="match status" value="1"/>
</dbReference>